<keyword evidence="7" id="KW-0472">Membrane</keyword>
<dbReference type="InterPro" id="IPR020821">
    <property type="entry name" value="ENPP1-3/EXOG-like_nuc-like"/>
</dbReference>
<organism evidence="9 10">
    <name type="scientific">Aldrovandia affinis</name>
    <dbReference type="NCBI Taxonomy" id="143900"/>
    <lineage>
        <taxon>Eukaryota</taxon>
        <taxon>Metazoa</taxon>
        <taxon>Chordata</taxon>
        <taxon>Craniata</taxon>
        <taxon>Vertebrata</taxon>
        <taxon>Euteleostomi</taxon>
        <taxon>Actinopterygii</taxon>
        <taxon>Neopterygii</taxon>
        <taxon>Teleostei</taxon>
        <taxon>Notacanthiformes</taxon>
        <taxon>Halosauridae</taxon>
        <taxon>Aldrovandia</taxon>
    </lineage>
</organism>
<dbReference type="InterPro" id="IPR001604">
    <property type="entry name" value="Endo_G_ENPP1-like_dom"/>
</dbReference>
<dbReference type="SUPFAM" id="SSF90188">
    <property type="entry name" value="Somatomedin B domain"/>
    <property type="match status" value="2"/>
</dbReference>
<evidence type="ECO:0000256" key="6">
    <source>
        <dbReference type="ARBA" id="ARBA00023180"/>
    </source>
</evidence>
<dbReference type="PANTHER" id="PTHR10151">
    <property type="entry name" value="ECTONUCLEOTIDE PYROPHOSPHATASE/PHOSPHODIESTERASE"/>
    <property type="match status" value="1"/>
</dbReference>
<evidence type="ECO:0000259" key="8">
    <source>
        <dbReference type="PROSITE" id="PS50958"/>
    </source>
</evidence>
<proteinExistence type="predicted"/>
<dbReference type="SUPFAM" id="SSF53649">
    <property type="entry name" value="Alkaline phosphatase-like"/>
    <property type="match status" value="1"/>
</dbReference>
<dbReference type="EMBL" id="JAINUG010000124">
    <property type="protein sequence ID" value="KAJ8394659.1"/>
    <property type="molecule type" value="Genomic_DNA"/>
</dbReference>
<dbReference type="Gene3D" id="3.40.570.10">
    <property type="entry name" value="Extracellular Endonuclease, subunit A"/>
    <property type="match status" value="1"/>
</dbReference>
<dbReference type="Pfam" id="PF01663">
    <property type="entry name" value="Phosphodiest"/>
    <property type="match status" value="1"/>
</dbReference>
<dbReference type="InterPro" id="IPR001212">
    <property type="entry name" value="Somatomedin_B_dom"/>
</dbReference>
<sequence length="873" mass="98136">MGFGKDISHKKKLLIIGLLAVSVVTIILGLGLGLGMQLEDCRSEDVPTSCRQRCYEPYDEKAAGCRCDTLCVHSHSCCDDYQDICLQPTEQWYCTKLRCGEKRISESKCHCSDDCLQAGDCCTNFKIVCQGEKEWVNDICEEMTAPKCPASFSRQPLLLVSLDGLRAEYLLTFNKVIPVIDKLKNCGTSAPYMQAVFPSLTFPNHYTIATGLYTESHGLVANSMYDPMFDASFSLSSSEKEDPRWYQGQPIWLTAMYQGLKAGTYFWPGSDVKINGSYPDIHVDYNGKTPFEERVFTVLKWLNLPEQERPDFYTLYLEEPDKSGHNDGPVSGGVILALQEVDRIIGQLMNGLKQMDLHQCIDIIIVADHGMADISCDRVENLYDMIGDISNLYVYEGAFGRIRAKDKLQTLDSVGLVDNMTCTKPDQEVKPYLKPHLPKRFHYANNRRIEDVTVLVNALWLFASYEDSLSYCSGGTHGYDNDFHSMQALFLSFGPKFLYKTEVEPFSNIELYNLMCDILEITPAPNNGSHGSMNHLLRKHWHTPSFPAEQTPPGQCPLLTLNSTDSLGCSCPGQDESTLNARLNLTSSEVSASEEKHMLFGRPRMIRSSEDYCLLHQHGYINAYSKISLMPAWNSFTVDKPESVVTLPDVTQGCLRADVRIPGNSSSRCDQYDAAGNITHAFLYPPNLNTATDGQYDGLLQSNVVPMYPEFKKIWSYFHAELLMKYAWQYNGINVVSGPAFDYNYDGHFDTPDQITQFVTGTGIPIPTHYFAVLSSCKNTSVPVGGCREEMQTVSFLLPHRADNSEACNSNEAETQWVENLMWFHQCKVKDVELITGLDFYQGSNRPIPELLQLKAKPTSAIHRKNMSVRGRG</sequence>
<dbReference type="PROSITE" id="PS50958">
    <property type="entry name" value="SMB_2"/>
    <property type="match status" value="2"/>
</dbReference>
<evidence type="ECO:0000256" key="2">
    <source>
        <dbReference type="ARBA" id="ARBA00022525"/>
    </source>
</evidence>
<dbReference type="PANTHER" id="PTHR10151:SF107">
    <property type="entry name" value="ECTONUCLEOTIDE PYROPHOSPHATASE_PHOSPHODIESTERASE FAMILY MEMBER 3"/>
    <property type="match status" value="1"/>
</dbReference>
<dbReference type="CDD" id="cd00091">
    <property type="entry name" value="NUC"/>
    <property type="match status" value="1"/>
</dbReference>
<dbReference type="GO" id="GO:0005576">
    <property type="term" value="C:extracellular region"/>
    <property type="evidence" value="ECO:0007669"/>
    <property type="project" value="UniProtKB-SubCell"/>
</dbReference>
<evidence type="ECO:0000256" key="3">
    <source>
        <dbReference type="ARBA" id="ARBA00022723"/>
    </source>
</evidence>
<evidence type="ECO:0000313" key="9">
    <source>
        <dbReference type="EMBL" id="KAJ8394659.1"/>
    </source>
</evidence>
<evidence type="ECO:0000256" key="1">
    <source>
        <dbReference type="ARBA" id="ARBA00004613"/>
    </source>
</evidence>
<dbReference type="InterPro" id="IPR002591">
    <property type="entry name" value="Phosphodiest/P_Trfase"/>
</dbReference>
<dbReference type="Gene3D" id="4.10.410.20">
    <property type="match status" value="2"/>
</dbReference>
<keyword evidence="3" id="KW-0479">Metal-binding</keyword>
<dbReference type="GO" id="GO:0003676">
    <property type="term" value="F:nucleic acid binding"/>
    <property type="evidence" value="ECO:0007669"/>
    <property type="project" value="InterPro"/>
</dbReference>
<dbReference type="GO" id="GO:0046872">
    <property type="term" value="F:metal ion binding"/>
    <property type="evidence" value="ECO:0007669"/>
    <property type="project" value="UniProtKB-KW"/>
</dbReference>
<feature type="transmembrane region" description="Helical" evidence="7">
    <location>
        <begin position="12"/>
        <end position="34"/>
    </location>
</feature>
<dbReference type="CDD" id="cd16018">
    <property type="entry name" value="Enpp"/>
    <property type="match status" value="1"/>
</dbReference>
<dbReference type="GO" id="GO:0047429">
    <property type="term" value="F:nucleoside triphosphate diphosphatase activity"/>
    <property type="evidence" value="ECO:0007669"/>
    <property type="project" value="TreeGrafter"/>
</dbReference>
<evidence type="ECO:0000256" key="5">
    <source>
        <dbReference type="ARBA" id="ARBA00023157"/>
    </source>
</evidence>
<dbReference type="SUPFAM" id="SSF54060">
    <property type="entry name" value="His-Me finger endonucleases"/>
    <property type="match status" value="1"/>
</dbReference>
<dbReference type="FunFam" id="4.10.410.20:FF:000001">
    <property type="entry name" value="Ectonucleotide pyrophosphatase/phosphodiesterase family member 2"/>
    <property type="match status" value="1"/>
</dbReference>
<dbReference type="SMART" id="SM00201">
    <property type="entry name" value="SO"/>
    <property type="match status" value="2"/>
</dbReference>
<dbReference type="GO" id="GO:0009143">
    <property type="term" value="P:nucleoside triphosphate catabolic process"/>
    <property type="evidence" value="ECO:0007669"/>
    <property type="project" value="TreeGrafter"/>
</dbReference>
<dbReference type="InterPro" id="IPR044925">
    <property type="entry name" value="His-Me_finger_sf"/>
</dbReference>
<keyword evidence="2" id="KW-0964">Secreted</keyword>
<protein>
    <recommendedName>
        <fullName evidence="8">SMB domain-containing protein</fullName>
    </recommendedName>
</protein>
<dbReference type="InterPro" id="IPR036024">
    <property type="entry name" value="Somatomedin_B-like_dom_sf"/>
</dbReference>
<keyword evidence="7" id="KW-0812">Transmembrane</keyword>
<dbReference type="Proteomes" id="UP001221898">
    <property type="component" value="Unassembled WGS sequence"/>
</dbReference>
<dbReference type="SMART" id="SM00477">
    <property type="entry name" value="NUC"/>
    <property type="match status" value="1"/>
</dbReference>
<comment type="caution">
    <text evidence="9">The sequence shown here is derived from an EMBL/GenBank/DDBJ whole genome shotgun (WGS) entry which is preliminary data.</text>
</comment>
<accession>A0AAD7S297</accession>
<dbReference type="Pfam" id="PF01033">
    <property type="entry name" value="Somatomedin_B"/>
    <property type="match status" value="2"/>
</dbReference>
<feature type="domain" description="SMB" evidence="8">
    <location>
        <begin position="90"/>
        <end position="134"/>
    </location>
</feature>
<dbReference type="InterPro" id="IPR017850">
    <property type="entry name" value="Alkaline_phosphatase_core_sf"/>
</dbReference>
<evidence type="ECO:0000256" key="7">
    <source>
        <dbReference type="SAM" id="Phobius"/>
    </source>
</evidence>
<reference evidence="9" key="1">
    <citation type="journal article" date="2023" name="Science">
        <title>Genome structures resolve the early diversification of teleost fishes.</title>
        <authorList>
            <person name="Parey E."/>
            <person name="Louis A."/>
            <person name="Montfort J."/>
            <person name="Bouchez O."/>
            <person name="Roques C."/>
            <person name="Iampietro C."/>
            <person name="Lluch J."/>
            <person name="Castinel A."/>
            <person name="Donnadieu C."/>
            <person name="Desvignes T."/>
            <person name="Floi Bucao C."/>
            <person name="Jouanno E."/>
            <person name="Wen M."/>
            <person name="Mejri S."/>
            <person name="Dirks R."/>
            <person name="Jansen H."/>
            <person name="Henkel C."/>
            <person name="Chen W.J."/>
            <person name="Zahm M."/>
            <person name="Cabau C."/>
            <person name="Klopp C."/>
            <person name="Thompson A.W."/>
            <person name="Robinson-Rechavi M."/>
            <person name="Braasch I."/>
            <person name="Lecointre G."/>
            <person name="Bobe J."/>
            <person name="Postlethwait J.H."/>
            <person name="Berthelot C."/>
            <person name="Roest Crollius H."/>
            <person name="Guiguen Y."/>
        </authorList>
    </citation>
    <scope>NUCLEOTIDE SEQUENCE</scope>
    <source>
        <strain evidence="9">NC1722</strain>
    </source>
</reference>
<name>A0AAD7S297_9TELE</name>
<keyword evidence="10" id="KW-1185">Reference proteome</keyword>
<evidence type="ECO:0000256" key="4">
    <source>
        <dbReference type="ARBA" id="ARBA00022801"/>
    </source>
</evidence>
<keyword evidence="6" id="KW-0325">Glycoprotein</keyword>
<dbReference type="Gene3D" id="3.40.720.10">
    <property type="entry name" value="Alkaline Phosphatase, subunit A"/>
    <property type="match status" value="1"/>
</dbReference>
<evidence type="ECO:0000313" key="10">
    <source>
        <dbReference type="Proteomes" id="UP001221898"/>
    </source>
</evidence>
<dbReference type="PROSITE" id="PS00524">
    <property type="entry name" value="SMB_1"/>
    <property type="match status" value="2"/>
</dbReference>
<feature type="domain" description="SMB" evidence="8">
    <location>
        <begin position="46"/>
        <end position="89"/>
    </location>
</feature>
<dbReference type="AlphaFoldDB" id="A0AAD7S297"/>
<keyword evidence="7" id="KW-1133">Transmembrane helix</keyword>
<comment type="subcellular location">
    <subcellularLocation>
        <location evidence="1">Secreted</location>
    </subcellularLocation>
</comment>
<dbReference type="SMART" id="SM00892">
    <property type="entry name" value="Endonuclease_NS"/>
    <property type="match status" value="1"/>
</dbReference>
<dbReference type="InterPro" id="IPR044929">
    <property type="entry name" value="DNA/RNA_non-sp_Endonuclease_sf"/>
</dbReference>
<gene>
    <name evidence="9" type="ORF">AAFF_G00044620</name>
</gene>
<keyword evidence="5" id="KW-1015">Disulfide bond</keyword>
<keyword evidence="4" id="KW-0378">Hydrolase</keyword>